<dbReference type="PANTHER" id="PTHR45708">
    <property type="entry name" value="ENDOCHITINASE"/>
    <property type="match status" value="1"/>
</dbReference>
<dbReference type="AlphaFoldDB" id="A0AAV9V166"/>
<evidence type="ECO:0000256" key="5">
    <source>
        <dbReference type="ARBA" id="ARBA00023277"/>
    </source>
</evidence>
<dbReference type="InterPro" id="IPR001223">
    <property type="entry name" value="Glyco_hydro18_cat"/>
</dbReference>
<dbReference type="InterPro" id="IPR017853">
    <property type="entry name" value="GH"/>
</dbReference>
<dbReference type="Gene3D" id="3.10.350.10">
    <property type="entry name" value="LysM domain"/>
    <property type="match status" value="2"/>
</dbReference>
<dbReference type="InterPro" id="IPR050542">
    <property type="entry name" value="Glycosyl_Hydrlase18_Chitinase"/>
</dbReference>
<accession>A0AAV9V166</accession>
<dbReference type="PROSITE" id="PS51782">
    <property type="entry name" value="LYSM"/>
    <property type="match status" value="2"/>
</dbReference>
<dbReference type="GO" id="GO:0000272">
    <property type="term" value="P:polysaccharide catabolic process"/>
    <property type="evidence" value="ECO:0007669"/>
    <property type="project" value="UniProtKB-KW"/>
</dbReference>
<reference evidence="12 13" key="1">
    <citation type="submission" date="2019-10" db="EMBL/GenBank/DDBJ databases">
        <authorList>
            <person name="Palmer J.M."/>
        </authorList>
    </citation>
    <scope>NUCLEOTIDE SEQUENCE [LARGE SCALE GENOMIC DNA]</scope>
    <source>
        <strain evidence="12 13">TWF696</strain>
    </source>
</reference>
<evidence type="ECO:0000313" key="13">
    <source>
        <dbReference type="Proteomes" id="UP001375240"/>
    </source>
</evidence>
<dbReference type="SMART" id="SM00257">
    <property type="entry name" value="LysM"/>
    <property type="match status" value="2"/>
</dbReference>
<dbReference type="Gene3D" id="3.20.20.80">
    <property type="entry name" value="Glycosidases"/>
    <property type="match status" value="1"/>
</dbReference>
<evidence type="ECO:0000259" key="11">
    <source>
        <dbReference type="PROSITE" id="PS51910"/>
    </source>
</evidence>
<dbReference type="PROSITE" id="PS51910">
    <property type="entry name" value="GH18_2"/>
    <property type="match status" value="1"/>
</dbReference>
<dbReference type="CDD" id="cd00118">
    <property type="entry name" value="LysM"/>
    <property type="match status" value="2"/>
</dbReference>
<sequence>MPSTHFKINCLAVGLVALLSSWGARAASNNLVVYYGQGPNQERLRTLCDNANIDTIPVGFVTQFGNTGMGGVIETNFGNQCGDPYPGTKFVYQCHYLQEDVAYCQSIGKKILLSIGGGAGVYHLETAEQAQQAADDIWSAFGPVDPLWTYGRPFGDAIVDGFDLDLEQDAASAENYRLFALALRAKFVSAPGQFYLSAAPQCIYPDANLQPVLDGVCLDYIFVQFYNNPSCRPSNILSSDDTIRQHQSDNFGNWNALAENNPCPGTTWYLGLLAQTSSDDYTSQSELTGILGAIQSQSRFGGIMLWEATFASQLKNGEGTTYLDACKHNLQGQPDEDPFATPTVPFAVSASVAPGETHLPVPSNCNLWHKVVTGDSCSAIVDQSQGLVTLEQLQEWNGGAAEACDGIWLGTWVCVGVSEATTTTTTSTTATATPFTTTFPEPPSETQVGVASNCNLWHRVESGDQCDSVASKVGNGVTLADILEWNPGVGSDCSALWLGYYVCVGVSAEIITTTTTTTTTSSTFMTTSSTTTTSLTSSSTTESTASSTTSTGEISTSTTTADSSSTTSTQSLSALAPTSSGSTETTSTVSSTSESSSATATATATSTESVSTTIETTTHSSSTHSPTTVTTTTRASTRTTTSSFDPGRYTATTKSAIYTMSHTAAKTTTKKPCTTTTLKKTTTKAAAKTTTPAYVAAYAKPATTKKTTTKSCTKKVATTTKRSTTTTKTCTKKYRRSAPTSYASYVPSYTSNSTATQNATIPATATPPPYTGDARVLGMSTFSVAAAVAFAVLLQAL</sequence>
<keyword evidence="9" id="KW-0732">Signal</keyword>
<dbReference type="Proteomes" id="UP001375240">
    <property type="component" value="Unassembled WGS sequence"/>
</dbReference>
<dbReference type="SUPFAM" id="SSF54106">
    <property type="entry name" value="LysM domain"/>
    <property type="match status" value="2"/>
</dbReference>
<name>A0AAV9V166_9PEZI</name>
<keyword evidence="13" id="KW-1185">Reference proteome</keyword>
<keyword evidence="7" id="KW-0624">Polysaccharide degradation</keyword>
<evidence type="ECO:0000256" key="2">
    <source>
        <dbReference type="ARBA" id="ARBA00012729"/>
    </source>
</evidence>
<organism evidence="12 13">
    <name type="scientific">Orbilia brochopaga</name>
    <dbReference type="NCBI Taxonomy" id="3140254"/>
    <lineage>
        <taxon>Eukaryota</taxon>
        <taxon>Fungi</taxon>
        <taxon>Dikarya</taxon>
        <taxon>Ascomycota</taxon>
        <taxon>Pezizomycotina</taxon>
        <taxon>Orbiliomycetes</taxon>
        <taxon>Orbiliales</taxon>
        <taxon>Orbiliaceae</taxon>
        <taxon>Orbilia</taxon>
    </lineage>
</organism>
<keyword evidence="5" id="KW-0119">Carbohydrate metabolism</keyword>
<feature type="compositionally biased region" description="Low complexity" evidence="8">
    <location>
        <begin position="518"/>
        <end position="643"/>
    </location>
</feature>
<evidence type="ECO:0000256" key="8">
    <source>
        <dbReference type="SAM" id="MobiDB-lite"/>
    </source>
</evidence>
<feature type="region of interest" description="Disordered" evidence="8">
    <location>
        <begin position="518"/>
        <end position="647"/>
    </location>
</feature>
<evidence type="ECO:0000256" key="4">
    <source>
        <dbReference type="ARBA" id="ARBA00023024"/>
    </source>
</evidence>
<feature type="signal peptide" evidence="9">
    <location>
        <begin position="1"/>
        <end position="26"/>
    </location>
</feature>
<feature type="domain" description="LysM" evidence="10">
    <location>
        <begin position="456"/>
        <end position="504"/>
    </location>
</feature>
<dbReference type="PANTHER" id="PTHR45708:SF49">
    <property type="entry name" value="ENDOCHITINASE"/>
    <property type="match status" value="1"/>
</dbReference>
<dbReference type="InterPro" id="IPR036779">
    <property type="entry name" value="LysM_dom_sf"/>
</dbReference>
<gene>
    <name evidence="12" type="ORF">TWF696_005267</name>
</gene>
<dbReference type="InterPro" id="IPR018392">
    <property type="entry name" value="LysM"/>
</dbReference>
<dbReference type="EC" id="3.2.1.14" evidence="2"/>
<comment type="catalytic activity">
    <reaction evidence="1">
        <text>Random endo-hydrolysis of N-acetyl-beta-D-glucosaminide (1-&gt;4)-beta-linkages in chitin and chitodextrins.</text>
        <dbReference type="EC" id="3.2.1.14"/>
    </reaction>
</comment>
<evidence type="ECO:0000256" key="6">
    <source>
        <dbReference type="ARBA" id="ARBA00023295"/>
    </source>
</evidence>
<dbReference type="Pfam" id="PF01476">
    <property type="entry name" value="LysM"/>
    <property type="match status" value="2"/>
</dbReference>
<feature type="domain" description="GH18" evidence="11">
    <location>
        <begin position="29"/>
        <end position="321"/>
    </location>
</feature>
<evidence type="ECO:0000259" key="10">
    <source>
        <dbReference type="PROSITE" id="PS51782"/>
    </source>
</evidence>
<evidence type="ECO:0000256" key="1">
    <source>
        <dbReference type="ARBA" id="ARBA00000822"/>
    </source>
</evidence>
<dbReference type="GO" id="GO:0006032">
    <property type="term" value="P:chitin catabolic process"/>
    <property type="evidence" value="ECO:0007669"/>
    <property type="project" value="UniProtKB-KW"/>
</dbReference>
<feature type="chain" id="PRO_5043631389" description="chitinase" evidence="9">
    <location>
        <begin position="27"/>
        <end position="797"/>
    </location>
</feature>
<dbReference type="InterPro" id="IPR001579">
    <property type="entry name" value="Glyco_hydro_18_chit_AS"/>
</dbReference>
<evidence type="ECO:0000256" key="7">
    <source>
        <dbReference type="ARBA" id="ARBA00023326"/>
    </source>
</evidence>
<proteinExistence type="predicted"/>
<dbReference type="EMBL" id="JAVHNQ010000003">
    <property type="protein sequence ID" value="KAK6353295.1"/>
    <property type="molecule type" value="Genomic_DNA"/>
</dbReference>
<evidence type="ECO:0000256" key="3">
    <source>
        <dbReference type="ARBA" id="ARBA00022801"/>
    </source>
</evidence>
<dbReference type="SUPFAM" id="SSF51445">
    <property type="entry name" value="(Trans)glycosidases"/>
    <property type="match status" value="1"/>
</dbReference>
<feature type="domain" description="LysM" evidence="10">
    <location>
        <begin position="367"/>
        <end position="415"/>
    </location>
</feature>
<evidence type="ECO:0000313" key="12">
    <source>
        <dbReference type="EMBL" id="KAK6353295.1"/>
    </source>
</evidence>
<dbReference type="PROSITE" id="PS01095">
    <property type="entry name" value="GH18_1"/>
    <property type="match status" value="1"/>
</dbReference>
<keyword evidence="3" id="KW-0378">Hydrolase</keyword>
<keyword evidence="4" id="KW-0146">Chitin degradation</keyword>
<protein>
    <recommendedName>
        <fullName evidence="2">chitinase</fullName>
        <ecNumber evidence="2">3.2.1.14</ecNumber>
    </recommendedName>
</protein>
<dbReference type="GO" id="GO:0005576">
    <property type="term" value="C:extracellular region"/>
    <property type="evidence" value="ECO:0007669"/>
    <property type="project" value="TreeGrafter"/>
</dbReference>
<dbReference type="GO" id="GO:0008843">
    <property type="term" value="F:endochitinase activity"/>
    <property type="evidence" value="ECO:0007669"/>
    <property type="project" value="UniProtKB-EC"/>
</dbReference>
<keyword evidence="6" id="KW-0326">Glycosidase</keyword>
<comment type="caution">
    <text evidence="12">The sequence shown here is derived from an EMBL/GenBank/DDBJ whole genome shotgun (WGS) entry which is preliminary data.</text>
</comment>
<evidence type="ECO:0000256" key="9">
    <source>
        <dbReference type="SAM" id="SignalP"/>
    </source>
</evidence>